<evidence type="ECO:0000256" key="2">
    <source>
        <dbReference type="SAM" id="MobiDB-lite"/>
    </source>
</evidence>
<evidence type="ECO:0000259" key="3">
    <source>
        <dbReference type="Pfam" id="PF01167"/>
    </source>
</evidence>
<reference evidence="4" key="1">
    <citation type="submission" date="2019-09" db="EMBL/GenBank/DDBJ databases">
        <title>Draft genome information of white flower Hibiscus syriacus.</title>
        <authorList>
            <person name="Kim Y.-M."/>
        </authorList>
    </citation>
    <scope>NUCLEOTIDE SEQUENCE [LARGE SCALE GENOMIC DNA]</scope>
    <source>
        <strain evidence="4">YM2019G1</strain>
    </source>
</reference>
<dbReference type="PANTHER" id="PTHR16517">
    <property type="entry name" value="TUBBY-RELATED"/>
    <property type="match status" value="1"/>
</dbReference>
<dbReference type="EMBL" id="VEPZ02001259">
    <property type="protein sequence ID" value="KAE8683753.1"/>
    <property type="molecule type" value="Genomic_DNA"/>
</dbReference>
<organism evidence="4 5">
    <name type="scientific">Hibiscus syriacus</name>
    <name type="common">Rose of Sharon</name>
    <dbReference type="NCBI Taxonomy" id="106335"/>
    <lineage>
        <taxon>Eukaryota</taxon>
        <taxon>Viridiplantae</taxon>
        <taxon>Streptophyta</taxon>
        <taxon>Embryophyta</taxon>
        <taxon>Tracheophyta</taxon>
        <taxon>Spermatophyta</taxon>
        <taxon>Magnoliopsida</taxon>
        <taxon>eudicotyledons</taxon>
        <taxon>Gunneridae</taxon>
        <taxon>Pentapetalae</taxon>
        <taxon>rosids</taxon>
        <taxon>malvids</taxon>
        <taxon>Malvales</taxon>
        <taxon>Malvaceae</taxon>
        <taxon>Malvoideae</taxon>
        <taxon>Hibiscus</taxon>
    </lineage>
</organism>
<name>A0A6A2YWH1_HIBSY</name>
<dbReference type="AlphaFoldDB" id="A0A6A2YWH1"/>
<dbReference type="Proteomes" id="UP000436088">
    <property type="component" value="Unassembled WGS sequence"/>
</dbReference>
<feature type="region of interest" description="Disordered" evidence="2">
    <location>
        <begin position="1"/>
        <end position="32"/>
    </location>
</feature>
<dbReference type="Gene3D" id="3.20.90.10">
    <property type="entry name" value="Tubby Protein, Chain A"/>
    <property type="match status" value="1"/>
</dbReference>
<comment type="similarity">
    <text evidence="1">Belongs to the TUB family.</text>
</comment>
<dbReference type="InterPro" id="IPR025659">
    <property type="entry name" value="Tubby-like_C"/>
</dbReference>
<gene>
    <name evidence="4" type="ORF">F3Y22_tig00111191pilonHSYRG00213</name>
</gene>
<evidence type="ECO:0000313" key="4">
    <source>
        <dbReference type="EMBL" id="KAE8683753.1"/>
    </source>
</evidence>
<dbReference type="PANTHER" id="PTHR16517:SF50">
    <property type="entry name" value="TUBBY-LIKE F-BOX PROTEIN 7"/>
    <property type="match status" value="1"/>
</dbReference>
<accession>A0A6A2YWH1</accession>
<protein>
    <submittedName>
        <fullName evidence="4">Tubby-like F-box protein 7</fullName>
    </submittedName>
</protein>
<dbReference type="Pfam" id="PF01167">
    <property type="entry name" value="Tub"/>
    <property type="match status" value="1"/>
</dbReference>
<keyword evidence="5" id="KW-1185">Reference proteome</keyword>
<evidence type="ECO:0000313" key="5">
    <source>
        <dbReference type="Proteomes" id="UP000436088"/>
    </source>
</evidence>
<dbReference type="SUPFAM" id="SSF54518">
    <property type="entry name" value="Tubby C-terminal domain-like"/>
    <property type="match status" value="1"/>
</dbReference>
<dbReference type="InterPro" id="IPR000007">
    <property type="entry name" value="Tubby_C"/>
</dbReference>
<feature type="domain" description="Tubby C-terminal" evidence="3">
    <location>
        <begin position="129"/>
        <end position="169"/>
    </location>
</feature>
<dbReference type="PRINTS" id="PR01573">
    <property type="entry name" value="SUPERTUBBY"/>
</dbReference>
<comment type="caution">
    <text evidence="4">The sequence shown here is derived from an EMBL/GenBank/DDBJ whole genome shotgun (WGS) entry which is preliminary data.</text>
</comment>
<feature type="compositionally biased region" description="Low complexity" evidence="2">
    <location>
        <begin position="16"/>
        <end position="32"/>
    </location>
</feature>
<evidence type="ECO:0000256" key="1">
    <source>
        <dbReference type="ARBA" id="ARBA00007129"/>
    </source>
</evidence>
<proteinExistence type="inferred from homology"/>
<sequence>MAALATASTREDQPESCDSSPSMPDDGGDSWSTLQPELLIEILEGVEASEEMWPGRKDVVACACVPTLKSMIVSLHIVVQSPPAADQVADLQCPFPEDMVDDRHLDNTKMKMPEHDLAATVEQSQPGGKEEEETVLQFGKVADDTFTMDYRQPLSAFLAFSICLTSFGTKLACE</sequence>